<evidence type="ECO:0000313" key="8">
    <source>
        <dbReference type="EMBL" id="WFM82629.1"/>
    </source>
</evidence>
<dbReference type="PROSITE" id="PS51194">
    <property type="entry name" value="HELICASE_CTER"/>
    <property type="match status" value="1"/>
</dbReference>
<dbReference type="RefSeq" id="WP_278012055.1">
    <property type="nucleotide sequence ID" value="NZ_CP121208.1"/>
</dbReference>
<keyword evidence="1" id="KW-0547">Nucleotide-binding</keyword>
<dbReference type="EMBL" id="CP121208">
    <property type="protein sequence ID" value="WFM82629.1"/>
    <property type="molecule type" value="Genomic_DNA"/>
</dbReference>
<evidence type="ECO:0000256" key="3">
    <source>
        <dbReference type="ARBA" id="ARBA00022806"/>
    </source>
</evidence>
<dbReference type="Gene3D" id="1.10.3380.30">
    <property type="match status" value="1"/>
</dbReference>
<feature type="domain" description="Helicase C-terminal" evidence="7">
    <location>
        <begin position="236"/>
        <end position="440"/>
    </location>
</feature>
<dbReference type="SUPFAM" id="SSF52540">
    <property type="entry name" value="P-loop containing nucleoside triphosphate hydrolases"/>
    <property type="match status" value="1"/>
</dbReference>
<dbReference type="InterPro" id="IPR012961">
    <property type="entry name" value="Ski2/MTR4_C"/>
</dbReference>
<keyword evidence="9" id="KW-1185">Reference proteome</keyword>
<reference evidence="8 9" key="1">
    <citation type="submission" date="2023-03" db="EMBL/GenBank/DDBJ databases">
        <title>Complete genome of Arcanobacterium canis strain DSM 25104 isolated in 2010 from a canine otitis externa in Germany.</title>
        <authorList>
            <person name="Borowiak M."/>
            <person name="Kreitlow A."/>
            <person name="Malorny B."/>
            <person name="Laemmler C."/>
            <person name="Prenger-Berninghoff E."/>
            <person name="Ploetz M."/>
            <person name="Abdulmawjood A."/>
        </authorList>
    </citation>
    <scope>NUCLEOTIDE SEQUENCE [LARGE SCALE GENOMIC DNA]</scope>
    <source>
        <strain evidence="8 9">DSM 25104</strain>
    </source>
</reference>
<dbReference type="PROSITE" id="PS51192">
    <property type="entry name" value="HELICASE_ATP_BIND_1"/>
    <property type="match status" value="1"/>
</dbReference>
<dbReference type="InterPro" id="IPR001650">
    <property type="entry name" value="Helicase_C-like"/>
</dbReference>
<dbReference type="PANTHER" id="PTHR12131">
    <property type="entry name" value="ATP-DEPENDENT RNA AND DNA HELICASE"/>
    <property type="match status" value="1"/>
</dbReference>
<evidence type="ECO:0000256" key="4">
    <source>
        <dbReference type="ARBA" id="ARBA00022840"/>
    </source>
</evidence>
<dbReference type="InterPro" id="IPR027417">
    <property type="entry name" value="P-loop_NTPase"/>
</dbReference>
<dbReference type="InterPro" id="IPR050699">
    <property type="entry name" value="RNA-DNA_Helicase"/>
</dbReference>
<evidence type="ECO:0000259" key="6">
    <source>
        <dbReference type="PROSITE" id="PS51192"/>
    </source>
</evidence>
<dbReference type="SMART" id="SM01142">
    <property type="entry name" value="DSHCT"/>
    <property type="match status" value="1"/>
</dbReference>
<evidence type="ECO:0000256" key="2">
    <source>
        <dbReference type="ARBA" id="ARBA00022801"/>
    </source>
</evidence>
<dbReference type="InterPro" id="IPR011545">
    <property type="entry name" value="DEAD/DEAH_box_helicase_dom"/>
</dbReference>
<dbReference type="InterPro" id="IPR014001">
    <property type="entry name" value="Helicase_ATP-bd"/>
</dbReference>
<protein>
    <submittedName>
        <fullName evidence="8">DEAD/DEAH box helicase</fullName>
    </submittedName>
</protein>
<evidence type="ECO:0000256" key="1">
    <source>
        <dbReference type="ARBA" id="ARBA00022741"/>
    </source>
</evidence>
<dbReference type="Proteomes" id="UP001215216">
    <property type="component" value="Chromosome"/>
</dbReference>
<dbReference type="Pfam" id="PF00270">
    <property type="entry name" value="DEAD"/>
    <property type="match status" value="1"/>
</dbReference>
<accession>A0ABY8FVT0</accession>
<feature type="domain" description="Helicase ATP-binding" evidence="6">
    <location>
        <begin position="27"/>
        <end position="185"/>
    </location>
</feature>
<keyword evidence="2" id="KW-0378">Hydrolase</keyword>
<keyword evidence="4" id="KW-0067">ATP-binding</keyword>
<gene>
    <name evidence="8" type="ORF">P7079_04245</name>
</gene>
<evidence type="ECO:0000313" key="9">
    <source>
        <dbReference type="Proteomes" id="UP001215216"/>
    </source>
</evidence>
<keyword evidence="3 8" id="KW-0347">Helicase</keyword>
<dbReference type="Pfam" id="PF08148">
    <property type="entry name" value="DSHCT"/>
    <property type="match status" value="1"/>
</dbReference>
<proteinExistence type="predicted"/>
<dbReference type="PANTHER" id="PTHR12131:SF1">
    <property type="entry name" value="ATP-DEPENDENT RNA HELICASE SUPV3L1, MITOCHONDRIAL-RELATED"/>
    <property type="match status" value="1"/>
</dbReference>
<feature type="region of interest" description="Disordered" evidence="5">
    <location>
        <begin position="211"/>
        <end position="230"/>
    </location>
</feature>
<organism evidence="8 9">
    <name type="scientific">Arcanobacterium canis</name>
    <dbReference type="NCBI Taxonomy" id="999183"/>
    <lineage>
        <taxon>Bacteria</taxon>
        <taxon>Bacillati</taxon>
        <taxon>Actinomycetota</taxon>
        <taxon>Actinomycetes</taxon>
        <taxon>Actinomycetales</taxon>
        <taxon>Actinomycetaceae</taxon>
        <taxon>Arcanobacterium</taxon>
    </lineage>
</organism>
<dbReference type="SMART" id="SM00487">
    <property type="entry name" value="DEXDc"/>
    <property type="match status" value="1"/>
</dbReference>
<dbReference type="SMART" id="SM00490">
    <property type="entry name" value="HELICc"/>
    <property type="match status" value="1"/>
</dbReference>
<sequence length="862" mass="94996">MSTIAQNFADDYAHRGIVLDPFQIEAIEALERGMDVLVCAPTGSGKTVVAEFAVEMALARLSRCVYTAPIKALSNQKYKDLSARLGEENVGLLTGDVTINRDAPIIVVTTEVLRNMLFSRDAGVADIGYVVLDEVHYLGDASRGPVWEEVILQLPSHVRLVSLSATVANIEEFSGWLRSVRGLTSVVVSTVRPVPLQQFLARGRSLIPIDSGVPARKPRQETGFRRRERQAVNPARRRRLIESLDERGLLPAIEFIFSRKGCDQAVADFLDSGVTLNSPDAQREVDRRVRAVRETLTYADAKAVRWGFWAKAMRRGFSAHHAGMFPALKELAESLMDAGLLKLVFATGTLALGIDMPVSTVIIDQLRKFNGEDFVNLTATEYTQLIGRAGRRGKDDIGTAVVIDTDDLDYEALGELAAGQIEPLISAFFPSYNTVVNLLSNYSCEQARQIMATSFAQYQRNADLGQVQGRLARVRSRLADVENELANECVRGDVVEYLRLRAGASRASKAQRRQAKAEYQSRIRQSYAEASTGQLYAYAISGELEYALVLSVGRGKLRVINAFGEMYWLRLEDLSAQMRHLGAVEIPFGRSLKDADVREQLAESIIAAVDERSELGVDRDLMGSWDRFAVRENAELIAHPVHTCPDLAQHLARGEELVSLDARIVELENMATNFDDSVAREFDATASVLERIGYLQRHGEKLVPSAGAYVLKGIHNEADLLVCLSLAAPDMRDLTPAEFAGVASAFLCDRRLGSRPPTSPTLRGSWRMIGANVDYLLTLEADAGISRTPDPFPGAMGAVARWADGGELESVLREGRLVVGDFISAMRRLIDLLGQIESVGDGLWFGQTAGEAKRKLKRWDWL</sequence>
<evidence type="ECO:0000259" key="7">
    <source>
        <dbReference type="PROSITE" id="PS51194"/>
    </source>
</evidence>
<name>A0ABY8FVT0_9ACTO</name>
<dbReference type="Gene3D" id="3.40.50.300">
    <property type="entry name" value="P-loop containing nucleotide triphosphate hydrolases"/>
    <property type="match status" value="2"/>
</dbReference>
<evidence type="ECO:0000256" key="5">
    <source>
        <dbReference type="SAM" id="MobiDB-lite"/>
    </source>
</evidence>
<dbReference type="GO" id="GO:0004386">
    <property type="term" value="F:helicase activity"/>
    <property type="evidence" value="ECO:0007669"/>
    <property type="project" value="UniProtKB-KW"/>
</dbReference>